<dbReference type="Proteomes" id="UP001497453">
    <property type="component" value="Chromosome 6"/>
</dbReference>
<dbReference type="EMBL" id="OZ037949">
    <property type="protein sequence ID" value="CAL1711820.1"/>
    <property type="molecule type" value="Genomic_DNA"/>
</dbReference>
<accession>A0ABP1DVP8</accession>
<evidence type="ECO:0008006" key="3">
    <source>
        <dbReference type="Google" id="ProtNLM"/>
    </source>
</evidence>
<evidence type="ECO:0000313" key="1">
    <source>
        <dbReference type="EMBL" id="CAL1711820.1"/>
    </source>
</evidence>
<reference evidence="2" key="1">
    <citation type="submission" date="2024-04" db="EMBL/GenBank/DDBJ databases">
        <authorList>
            <person name="Shaw F."/>
            <person name="Minotto A."/>
        </authorList>
    </citation>
    <scope>NUCLEOTIDE SEQUENCE [LARGE SCALE GENOMIC DNA]</scope>
</reference>
<proteinExistence type="predicted"/>
<evidence type="ECO:0000313" key="2">
    <source>
        <dbReference type="Proteomes" id="UP001497453"/>
    </source>
</evidence>
<protein>
    <recommendedName>
        <fullName evidence="3">F-box domain-containing protein</fullName>
    </recommendedName>
</protein>
<gene>
    <name evidence="1" type="ORF">GFSPODELE1_LOCUS8515</name>
</gene>
<sequence length="421" mass="47917">MKDTLPQELIDYIIQLLQNDKRSLSACSLVHSSWTSASRRMLFQNLHLKTKSMEWTTQDVSDLVNSTPLTKYADFVLSITLTGSQCYEVDFHGHEYTHLPYSVISSVLKNFENLRSLNLCYVTLEMDLGTCVQHTPASASLHKLTFSSHVALMECTLVAFLDSFKSFPHLNTLRINSLEWDSYYEPPFDRCGILPELHTVCLELSDAEESVAALNLLLSIIGHVYIRTLIINALTSSSQGRVVEMLGKIGPSLHSLRIEPLPCYSANLYFSIGSLTNLKNAEIVLHLGLHWQPRDETGGSCQLSSMWHDVLLILSQLASTVETVSFILRNDINCSQDTFRIAAAQVPWNVLCDYLNRLPDLGEFNIVFLEEVRQNDAERFDEDRFMEVLIPRNPWKGEYFRQKLATFHESGRLVIGYKETR</sequence>
<dbReference type="SUPFAM" id="SSF52047">
    <property type="entry name" value="RNI-like"/>
    <property type="match status" value="1"/>
</dbReference>
<name>A0ABP1DVP8_9APHY</name>
<keyword evidence="2" id="KW-1185">Reference proteome</keyword>
<organism evidence="1 2">
    <name type="scientific">Somion occarium</name>
    <dbReference type="NCBI Taxonomy" id="3059160"/>
    <lineage>
        <taxon>Eukaryota</taxon>
        <taxon>Fungi</taxon>
        <taxon>Dikarya</taxon>
        <taxon>Basidiomycota</taxon>
        <taxon>Agaricomycotina</taxon>
        <taxon>Agaricomycetes</taxon>
        <taxon>Polyporales</taxon>
        <taxon>Cerrenaceae</taxon>
        <taxon>Somion</taxon>
    </lineage>
</organism>